<evidence type="ECO:0000256" key="3">
    <source>
        <dbReference type="ARBA" id="ARBA00013208"/>
    </source>
</evidence>
<comment type="subcellular location">
    <subcellularLocation>
        <location evidence="6">Membrane</location>
        <topology evidence="6">Single-pass type II membrane protein</topology>
    </subcellularLocation>
</comment>
<dbReference type="InterPro" id="IPR019757">
    <property type="entry name" value="Pept_S26A_signal_pept_1_Lys-AS"/>
</dbReference>
<evidence type="ECO:0000256" key="1">
    <source>
        <dbReference type="ARBA" id="ARBA00000677"/>
    </source>
</evidence>
<dbReference type="NCBIfam" id="TIGR02227">
    <property type="entry name" value="sigpep_I_bact"/>
    <property type="match status" value="1"/>
</dbReference>
<comment type="catalytic activity">
    <reaction evidence="1 6">
        <text>Cleavage of hydrophobic, N-terminal signal or leader sequences from secreted and periplasmic proteins.</text>
        <dbReference type="EC" id="3.4.21.89"/>
    </reaction>
</comment>
<dbReference type="PANTHER" id="PTHR43390:SF1">
    <property type="entry name" value="CHLOROPLAST PROCESSING PEPTIDASE"/>
    <property type="match status" value="1"/>
</dbReference>
<dbReference type="PROSITE" id="PS00760">
    <property type="entry name" value="SPASE_I_2"/>
    <property type="match status" value="1"/>
</dbReference>
<dbReference type="GO" id="GO:0009003">
    <property type="term" value="F:signal peptidase activity"/>
    <property type="evidence" value="ECO:0007669"/>
    <property type="project" value="UniProtKB-EC"/>
</dbReference>
<dbReference type="CDD" id="cd06530">
    <property type="entry name" value="S26_SPase_I"/>
    <property type="match status" value="1"/>
</dbReference>
<dbReference type="SUPFAM" id="SSF51306">
    <property type="entry name" value="LexA/Signal peptidase"/>
    <property type="match status" value="1"/>
</dbReference>
<dbReference type="AlphaFoldDB" id="A4GHU0"/>
<dbReference type="Gene3D" id="2.10.109.10">
    <property type="entry name" value="Umud Fragment, subunit A"/>
    <property type="match status" value="1"/>
</dbReference>
<dbReference type="GO" id="GO:0004252">
    <property type="term" value="F:serine-type endopeptidase activity"/>
    <property type="evidence" value="ECO:0007669"/>
    <property type="project" value="InterPro"/>
</dbReference>
<dbReference type="GO" id="GO:0006465">
    <property type="term" value="P:signal peptide processing"/>
    <property type="evidence" value="ECO:0007669"/>
    <property type="project" value="InterPro"/>
</dbReference>
<dbReference type="InterPro" id="IPR019533">
    <property type="entry name" value="Peptidase_S26"/>
</dbReference>
<dbReference type="InterPro" id="IPR000223">
    <property type="entry name" value="Pept_S26A_signal_pept_1"/>
</dbReference>
<feature type="transmembrane region" description="Helical" evidence="6">
    <location>
        <begin position="34"/>
        <end position="50"/>
    </location>
</feature>
<keyword evidence="6" id="KW-0812">Transmembrane</keyword>
<evidence type="ECO:0000256" key="4">
    <source>
        <dbReference type="ARBA" id="ARBA00022801"/>
    </source>
</evidence>
<accession>A4GHU0</accession>
<feature type="domain" description="Peptidase S26" evidence="7">
    <location>
        <begin position="88"/>
        <end position="307"/>
    </location>
</feature>
<proteinExistence type="inferred from homology"/>
<evidence type="ECO:0000313" key="8">
    <source>
        <dbReference type="EMBL" id="ABL97651.1"/>
    </source>
</evidence>
<sequence>MDTGIALALLIEIVGYLLWIRFSKSEQSRYKDIVSATMFIVALLILYRIFTLNIDFGLVLAIASLFSAISWAIGKFINLEELKTESRSYFFILIIITCIRSFAYEPYQIPSRSMVPGLQIGDFVLVNKHAYGFKFPGTNYLIGKFNPPERNDVAVFIPPHTLCEVQPTEARPDLANLSAPESQLFLNRFLSLQSSRCVPMGIKYVKRIIGIPGDTVLIRGYEIWINGNKLDQREISSDSQQTLLEETLDETVHIVRTLGLSEYEQYEWIVPKGRYLAIGDNRDNSLDSRAWGYFSEDYLIGRADYIWMQWKSFSELPSLARNQKIR</sequence>
<dbReference type="Pfam" id="PF10502">
    <property type="entry name" value="Peptidase_S26"/>
    <property type="match status" value="1"/>
</dbReference>
<dbReference type="EMBL" id="EF089399">
    <property type="protein sequence ID" value="ABL97651.1"/>
    <property type="molecule type" value="Genomic_DNA"/>
</dbReference>
<keyword evidence="6" id="KW-0645">Protease</keyword>
<gene>
    <name evidence="8" type="ORF">MBMO_EB0-39H12.0027</name>
</gene>
<dbReference type="PANTHER" id="PTHR43390">
    <property type="entry name" value="SIGNAL PEPTIDASE I"/>
    <property type="match status" value="1"/>
</dbReference>
<comment type="caution">
    <text evidence="6">Lacks conserved residue(s) required for the propagation of feature annotation.</text>
</comment>
<feature type="active site" evidence="5">
    <location>
        <position position="206"/>
    </location>
</feature>
<feature type="transmembrane region" description="Helical" evidence="6">
    <location>
        <begin position="6"/>
        <end position="22"/>
    </location>
</feature>
<keyword evidence="6" id="KW-1133">Transmembrane helix</keyword>
<reference evidence="8" key="1">
    <citation type="journal article" date="2007" name="Environ. Microbiol.">
        <title>Proteorhodopsin photosystem gene clusters exhibit co-evolutionary trends and shared ancestry among diverse marine microbial phyla.</title>
        <authorList>
            <person name="McCarren J."/>
            <person name="Delong E.F."/>
        </authorList>
    </citation>
    <scope>NUCLEOTIDE SEQUENCE</scope>
</reference>
<protein>
    <recommendedName>
        <fullName evidence="3 6">Signal peptidase I</fullName>
        <ecNumber evidence="3 6">3.4.21.89</ecNumber>
    </recommendedName>
</protein>
<evidence type="ECO:0000256" key="6">
    <source>
        <dbReference type="RuleBase" id="RU362042"/>
    </source>
</evidence>
<dbReference type="MEROPS" id="S26.001"/>
<dbReference type="InterPro" id="IPR036286">
    <property type="entry name" value="LexA/Signal_pep-like_sf"/>
</dbReference>
<evidence type="ECO:0000259" key="7">
    <source>
        <dbReference type="Pfam" id="PF10502"/>
    </source>
</evidence>
<organism evidence="8">
    <name type="scientific">uncultured marine bacterium EB0_39H12</name>
    <dbReference type="NCBI Taxonomy" id="415437"/>
    <lineage>
        <taxon>Bacteria</taxon>
        <taxon>environmental samples</taxon>
    </lineage>
</organism>
<evidence type="ECO:0000256" key="5">
    <source>
        <dbReference type="PIRSR" id="PIRSR600223-1"/>
    </source>
</evidence>
<name>A4GHU0_9BACT</name>
<keyword evidence="4 6" id="KW-0378">Hydrolase</keyword>
<keyword evidence="6" id="KW-0472">Membrane</keyword>
<dbReference type="EC" id="3.4.21.89" evidence="3 6"/>
<dbReference type="GO" id="GO:0016020">
    <property type="term" value="C:membrane"/>
    <property type="evidence" value="ECO:0007669"/>
    <property type="project" value="UniProtKB-SubCell"/>
</dbReference>
<evidence type="ECO:0000256" key="2">
    <source>
        <dbReference type="ARBA" id="ARBA00009370"/>
    </source>
</evidence>
<feature type="transmembrane region" description="Helical" evidence="6">
    <location>
        <begin position="56"/>
        <end position="77"/>
    </location>
</feature>
<feature type="transmembrane region" description="Helical" evidence="6">
    <location>
        <begin position="89"/>
        <end position="107"/>
    </location>
</feature>
<comment type="similarity">
    <text evidence="2 6">Belongs to the peptidase S26 family.</text>
</comment>
<dbReference type="PRINTS" id="PR00727">
    <property type="entry name" value="LEADERPTASE"/>
</dbReference>
<feature type="active site" evidence="5">
    <location>
        <position position="113"/>
    </location>
</feature>